<protein>
    <recommendedName>
        <fullName evidence="2">ATP-grasp domain-containing protein</fullName>
    </recommendedName>
</protein>
<dbReference type="RefSeq" id="WP_125313927.1">
    <property type="nucleotide sequence ID" value="NZ_RSEC01000059.1"/>
</dbReference>
<dbReference type="GO" id="GO:0046872">
    <property type="term" value="F:metal ion binding"/>
    <property type="evidence" value="ECO:0007669"/>
    <property type="project" value="InterPro"/>
</dbReference>
<keyword evidence="1" id="KW-0067">ATP-binding</keyword>
<dbReference type="Pfam" id="PF13607">
    <property type="entry name" value="Succ_CoA_lig"/>
    <property type="match status" value="1"/>
</dbReference>
<dbReference type="InterPro" id="IPR011761">
    <property type="entry name" value="ATP-grasp"/>
</dbReference>
<evidence type="ECO:0000313" key="3">
    <source>
        <dbReference type="EMBL" id="RSD11701.1"/>
    </source>
</evidence>
<feature type="domain" description="ATP-grasp" evidence="2">
    <location>
        <begin position="24"/>
        <end position="61"/>
    </location>
</feature>
<dbReference type="Gene3D" id="3.40.50.261">
    <property type="entry name" value="Succinyl-CoA synthetase domains"/>
    <property type="match status" value="2"/>
</dbReference>
<dbReference type="SMART" id="SM00881">
    <property type="entry name" value="CoA_binding"/>
    <property type="match status" value="1"/>
</dbReference>
<keyword evidence="4" id="KW-1185">Reference proteome</keyword>
<dbReference type="Pfam" id="PF13380">
    <property type="entry name" value="CoA_binding_2"/>
    <property type="match status" value="1"/>
</dbReference>
<organism evidence="3 4">
    <name type="scientific">Amycolatopsis eburnea</name>
    <dbReference type="NCBI Taxonomy" id="2267691"/>
    <lineage>
        <taxon>Bacteria</taxon>
        <taxon>Bacillati</taxon>
        <taxon>Actinomycetota</taxon>
        <taxon>Actinomycetes</taxon>
        <taxon>Pseudonocardiales</taxon>
        <taxon>Pseudonocardiaceae</taxon>
        <taxon>Amycolatopsis</taxon>
    </lineage>
</organism>
<dbReference type="AlphaFoldDB" id="A0A427T1A1"/>
<evidence type="ECO:0000259" key="2">
    <source>
        <dbReference type="PROSITE" id="PS50975"/>
    </source>
</evidence>
<dbReference type="OrthoDB" id="190266at2"/>
<dbReference type="SUPFAM" id="SSF51735">
    <property type="entry name" value="NAD(P)-binding Rossmann-fold domains"/>
    <property type="match status" value="1"/>
</dbReference>
<evidence type="ECO:0000256" key="1">
    <source>
        <dbReference type="PROSITE-ProRule" id="PRU00409"/>
    </source>
</evidence>
<dbReference type="SUPFAM" id="SSF52210">
    <property type="entry name" value="Succinyl-CoA synthetase domains"/>
    <property type="match status" value="2"/>
</dbReference>
<reference evidence="3 4" key="1">
    <citation type="submission" date="2018-12" db="EMBL/GenBank/DDBJ databases">
        <title>Amycolatopsis eburnea sp. nov. actinomycete associate with arbuscular mycorrhiza fungal spore.</title>
        <authorList>
            <person name="Lumyong S."/>
            <person name="Chaiya L."/>
        </authorList>
    </citation>
    <scope>NUCLEOTIDE SEQUENCE [LARGE SCALE GENOMIC DNA]</scope>
    <source>
        <strain evidence="3 4">GLM-1</strain>
    </source>
</reference>
<dbReference type="EMBL" id="RSEC01000059">
    <property type="protein sequence ID" value="RSD11701.1"/>
    <property type="molecule type" value="Genomic_DNA"/>
</dbReference>
<dbReference type="GO" id="GO:0005524">
    <property type="term" value="F:ATP binding"/>
    <property type="evidence" value="ECO:0007669"/>
    <property type="project" value="UniProtKB-UniRule"/>
</dbReference>
<keyword evidence="1" id="KW-0547">Nucleotide-binding</keyword>
<dbReference type="Gene3D" id="3.40.50.720">
    <property type="entry name" value="NAD(P)-binding Rossmann-like Domain"/>
    <property type="match status" value="1"/>
</dbReference>
<dbReference type="InterPro" id="IPR032875">
    <property type="entry name" value="Succ_CoA_lig_flav_dom"/>
</dbReference>
<accession>A0A427T1A1</accession>
<gene>
    <name evidence="3" type="ORF">EIY87_33575</name>
</gene>
<dbReference type="Gene3D" id="3.30.470.20">
    <property type="entry name" value="ATP-grasp fold, B domain"/>
    <property type="match status" value="1"/>
</dbReference>
<sequence length="705" mass="72221">MTATDVRAAARRLAPGGLGEASARDLLAPLDLPFVPATPVRSADEAVAVARDLGFPVVLKALTDEVLHKSDAGLVELGLATADAVSAAHDRLVERVAALGVNDARVVVQPMAPPGTDLILGWVRDPTFGPVVVAGLGGVTVELFRDVARRVAPVTVDDADEMLRSLRCAPLLTGFRGAAPVDTKQFGELVARVSELALAVPELSELDLNPVRVLADGTCVVLDARVVVEPVAAEEPRGSGYNLTALVRPRSIAVVGASRDATRPGARVLASLREHGFAGELHPVNPAGGEVGGLPAVTSLGELPGVPDLVCIALPAKAAVESVRECVRLGVPGVIVFASGFGEAGAEGQALDAELRAAVAGSVTTLCGPNTIGVVSAHHRMAATFSQAITGFPLRESGTCLIAQSGAVAGSLVSRELADGYGIGDWVTVGNQSQVDVADYLEHFTTLDTTRSIAVFLEGVPDGDRFRRALAAARVRGVPVAVFKTGVTEAGRRAVSSHSGALAGSGEAYRAVLAQEGAVQVTELTGLLEIAWTLGNTPRPTGGRVAVVTTSGGAGSATADLIDQHGLALAAFEERTTAELAVVLPAFAHVDDPLDITAEGTFAEGTVRRVVELVTGDPGVDLVCVVLTSIAGEDAVRVARQIADAADGSAKPVLVSWLVTRSLAADGMALLAGRGIRVFTEPARMVAAAAALVSSSHLGSTRVRH</sequence>
<dbReference type="InterPro" id="IPR036291">
    <property type="entry name" value="NAD(P)-bd_dom_sf"/>
</dbReference>
<dbReference type="InterPro" id="IPR013815">
    <property type="entry name" value="ATP_grasp_subdomain_1"/>
</dbReference>
<dbReference type="InterPro" id="IPR016102">
    <property type="entry name" value="Succinyl-CoA_synth-like"/>
</dbReference>
<dbReference type="InterPro" id="IPR003781">
    <property type="entry name" value="CoA-bd"/>
</dbReference>
<evidence type="ECO:0000313" key="4">
    <source>
        <dbReference type="Proteomes" id="UP000267081"/>
    </source>
</evidence>
<proteinExistence type="predicted"/>
<dbReference type="PANTHER" id="PTHR42793:SF4">
    <property type="entry name" value="BLL6376 PROTEIN"/>
    <property type="match status" value="1"/>
</dbReference>
<name>A0A427T1A1_9PSEU</name>
<dbReference type="PANTHER" id="PTHR42793">
    <property type="entry name" value="COA BINDING DOMAIN CONTAINING PROTEIN"/>
    <property type="match status" value="1"/>
</dbReference>
<dbReference type="SUPFAM" id="SSF56059">
    <property type="entry name" value="Glutathione synthetase ATP-binding domain-like"/>
    <property type="match status" value="1"/>
</dbReference>
<dbReference type="Pfam" id="PF13549">
    <property type="entry name" value="ATP-grasp_5"/>
    <property type="match status" value="1"/>
</dbReference>
<dbReference type="PROSITE" id="PS50975">
    <property type="entry name" value="ATP_GRASP"/>
    <property type="match status" value="1"/>
</dbReference>
<dbReference type="Gene3D" id="3.30.1490.20">
    <property type="entry name" value="ATP-grasp fold, A domain"/>
    <property type="match status" value="1"/>
</dbReference>
<comment type="caution">
    <text evidence="3">The sequence shown here is derived from an EMBL/GenBank/DDBJ whole genome shotgun (WGS) entry which is preliminary data.</text>
</comment>
<dbReference type="Proteomes" id="UP000267081">
    <property type="component" value="Unassembled WGS sequence"/>
</dbReference>